<evidence type="ECO:0000313" key="2">
    <source>
        <dbReference type="EMBL" id="KAE8405807.1"/>
    </source>
</evidence>
<evidence type="ECO:0000313" key="3">
    <source>
        <dbReference type="Proteomes" id="UP000325579"/>
    </source>
</evidence>
<dbReference type="GeneID" id="43666269"/>
<accession>A0A5N7DHD6</accession>
<organism evidence="2 3">
    <name type="scientific">Aspergillus pseudonomiae</name>
    <dbReference type="NCBI Taxonomy" id="1506151"/>
    <lineage>
        <taxon>Eukaryota</taxon>
        <taxon>Fungi</taxon>
        <taxon>Dikarya</taxon>
        <taxon>Ascomycota</taxon>
        <taxon>Pezizomycotina</taxon>
        <taxon>Eurotiomycetes</taxon>
        <taxon>Eurotiomycetidae</taxon>
        <taxon>Eurotiales</taxon>
        <taxon>Aspergillaceae</taxon>
        <taxon>Aspergillus</taxon>
        <taxon>Aspergillus subgen. Circumdati</taxon>
    </lineage>
</organism>
<name>A0A5N7DHD6_9EURO</name>
<gene>
    <name evidence="2" type="ORF">BDV37DRAFT_244704</name>
</gene>
<dbReference type="Proteomes" id="UP000325579">
    <property type="component" value="Unassembled WGS sequence"/>
</dbReference>
<dbReference type="AlphaFoldDB" id="A0A5N7DHD6"/>
<evidence type="ECO:0000256" key="1">
    <source>
        <dbReference type="SAM" id="SignalP"/>
    </source>
</evidence>
<keyword evidence="3" id="KW-1185">Reference proteome</keyword>
<proteinExistence type="predicted"/>
<sequence length="80" mass="9044">MQRCRWRARKFLCLAQLIKSSMHLLDAAMIDMGRSDKEQPGAGRCVLHSANSRWRRSIISGGIASMPYRVPTQNLCHDTG</sequence>
<dbReference type="EMBL" id="ML736758">
    <property type="protein sequence ID" value="KAE8405807.1"/>
    <property type="molecule type" value="Genomic_DNA"/>
</dbReference>
<protein>
    <submittedName>
        <fullName evidence="2">Uncharacterized protein</fullName>
    </submittedName>
</protein>
<keyword evidence="1" id="KW-0732">Signal</keyword>
<dbReference type="RefSeq" id="XP_031943126.1">
    <property type="nucleotide sequence ID" value="XM_032081578.1"/>
</dbReference>
<feature type="chain" id="PRO_5024969359" evidence="1">
    <location>
        <begin position="28"/>
        <end position="80"/>
    </location>
</feature>
<reference evidence="2 3" key="1">
    <citation type="submission" date="2019-04" db="EMBL/GenBank/DDBJ databases">
        <authorList>
            <consortium name="DOE Joint Genome Institute"/>
            <person name="Mondo S."/>
            <person name="Kjaerbolling I."/>
            <person name="Vesth T."/>
            <person name="Frisvad J.C."/>
            <person name="Nybo J.L."/>
            <person name="Theobald S."/>
            <person name="Kildgaard S."/>
            <person name="Isbrandt T."/>
            <person name="Kuo A."/>
            <person name="Sato A."/>
            <person name="Lyhne E.K."/>
            <person name="Kogle M.E."/>
            <person name="Wiebenga A."/>
            <person name="Kun R.S."/>
            <person name="Lubbers R.J."/>
            <person name="Makela M.R."/>
            <person name="Barry K."/>
            <person name="Chovatia M."/>
            <person name="Clum A."/>
            <person name="Daum C."/>
            <person name="Haridas S."/>
            <person name="He G."/>
            <person name="LaButti K."/>
            <person name="Lipzen A."/>
            <person name="Riley R."/>
            <person name="Salamov A."/>
            <person name="Simmons B.A."/>
            <person name="Magnuson J.K."/>
            <person name="Henrissat B."/>
            <person name="Mortensen U.H."/>
            <person name="Larsen T.O."/>
            <person name="Devries R.P."/>
            <person name="Grigoriev I.V."/>
            <person name="Machida M."/>
            <person name="Baker S.E."/>
            <person name="Andersen M.R."/>
            <person name="Cantor M.N."/>
            <person name="Hua S.X."/>
        </authorList>
    </citation>
    <scope>NUCLEOTIDE SEQUENCE [LARGE SCALE GENOMIC DNA]</scope>
    <source>
        <strain evidence="2 3">CBS 119388</strain>
    </source>
</reference>
<feature type="signal peptide" evidence="1">
    <location>
        <begin position="1"/>
        <end position="27"/>
    </location>
</feature>